<evidence type="ECO:0000313" key="1">
    <source>
        <dbReference type="EMBL" id="MFC5296134.1"/>
    </source>
</evidence>
<dbReference type="RefSeq" id="WP_193117384.1">
    <property type="nucleotide sequence ID" value="NZ_BAAAIR010000007.1"/>
</dbReference>
<name>A0ABW0FBN5_9MICO</name>
<organism evidence="1 2">
    <name type="scientific">Brachybacterium tyrofermentans</name>
    <dbReference type="NCBI Taxonomy" id="47848"/>
    <lineage>
        <taxon>Bacteria</taxon>
        <taxon>Bacillati</taxon>
        <taxon>Actinomycetota</taxon>
        <taxon>Actinomycetes</taxon>
        <taxon>Micrococcales</taxon>
        <taxon>Dermabacteraceae</taxon>
        <taxon>Brachybacterium</taxon>
    </lineage>
</organism>
<dbReference type="Proteomes" id="UP001595937">
    <property type="component" value="Unassembled WGS sequence"/>
</dbReference>
<protein>
    <recommendedName>
        <fullName evidence="3">Fis family transcriptional regulator</fullName>
    </recommendedName>
</protein>
<dbReference type="EMBL" id="JBHSLN010000004">
    <property type="protein sequence ID" value="MFC5296134.1"/>
    <property type="molecule type" value="Genomic_DNA"/>
</dbReference>
<accession>A0ABW0FBN5</accession>
<sequence length="181" mass="19307">MRFERIFDDLEGRFAHQEREEMRAVSEDLARAERAQLSLADRLRGAGAHSLTLHLGAALRLEGTVEEVGEGWLSMREAGARQRAVVPLPAIALVQGLPTRARPAEETLRSPLGLGSVLREIARDRSVVRLETTAGGITGRIAAVGADALDVQSLPTGERGTVPGSSRVTVATASLLAITAR</sequence>
<evidence type="ECO:0000313" key="2">
    <source>
        <dbReference type="Proteomes" id="UP001595937"/>
    </source>
</evidence>
<proteinExistence type="predicted"/>
<gene>
    <name evidence="1" type="ORF">ACFPK8_01265</name>
</gene>
<keyword evidence="2" id="KW-1185">Reference proteome</keyword>
<dbReference type="GeneID" id="303296009"/>
<evidence type="ECO:0008006" key="3">
    <source>
        <dbReference type="Google" id="ProtNLM"/>
    </source>
</evidence>
<comment type="caution">
    <text evidence="1">The sequence shown here is derived from an EMBL/GenBank/DDBJ whole genome shotgun (WGS) entry which is preliminary data.</text>
</comment>
<reference evidence="2" key="1">
    <citation type="journal article" date="2019" name="Int. J. Syst. Evol. Microbiol.">
        <title>The Global Catalogue of Microorganisms (GCM) 10K type strain sequencing project: providing services to taxonomists for standard genome sequencing and annotation.</title>
        <authorList>
            <consortium name="The Broad Institute Genomics Platform"/>
            <consortium name="The Broad Institute Genome Sequencing Center for Infectious Disease"/>
            <person name="Wu L."/>
            <person name="Ma J."/>
        </authorList>
    </citation>
    <scope>NUCLEOTIDE SEQUENCE [LARGE SCALE GENOMIC DNA]</scope>
    <source>
        <strain evidence="2">CGMCC 1.16455</strain>
    </source>
</reference>